<name>A0A9X4KXM4_9BACL</name>
<dbReference type="Proteomes" id="UP001153404">
    <property type="component" value="Unassembled WGS sequence"/>
</dbReference>
<sequence>MGTACLLCTALLLLGFGWALKDTWAPSSGLALPSPTQAPQQQSGEWASLPEIKAIAIGDSLTRGVGDVAGKGYVADSLAQLSKSMGKPAKLSGNLAVSGLEAAGLDEMLDGKAMRDAVAGADLVLLTIGGNDLFRSSQQTGGSISEGGGIDPELAKRRLPDTLARLEAVFTKLRAINPSVKIAYIALYNPFLRACAAAGADRVHFNGMERLCSQTGRSGRQHRRRADGRFVQVAVSALLVLGPFPPERSGLCPHRASRGAGH</sequence>
<proteinExistence type="predicted"/>
<dbReference type="AlphaFoldDB" id="A0A9X4KXM4"/>
<keyword evidence="3" id="KW-1185">Reference proteome</keyword>
<organism evidence="2 3">
    <name type="scientific">Cohnella rhizosphaerae</name>
    <dbReference type="NCBI Taxonomy" id="1457232"/>
    <lineage>
        <taxon>Bacteria</taxon>
        <taxon>Bacillati</taxon>
        <taxon>Bacillota</taxon>
        <taxon>Bacilli</taxon>
        <taxon>Bacillales</taxon>
        <taxon>Paenibacillaceae</taxon>
        <taxon>Cohnella</taxon>
    </lineage>
</organism>
<dbReference type="Pfam" id="PF13472">
    <property type="entry name" value="Lipase_GDSL_2"/>
    <property type="match status" value="1"/>
</dbReference>
<evidence type="ECO:0000259" key="1">
    <source>
        <dbReference type="Pfam" id="PF13472"/>
    </source>
</evidence>
<dbReference type="Gene3D" id="3.40.50.1110">
    <property type="entry name" value="SGNH hydrolase"/>
    <property type="match status" value="1"/>
</dbReference>
<evidence type="ECO:0000313" key="2">
    <source>
        <dbReference type="EMBL" id="MDG0813045.1"/>
    </source>
</evidence>
<dbReference type="InterPro" id="IPR036514">
    <property type="entry name" value="SGNH_hydro_sf"/>
</dbReference>
<dbReference type="SUPFAM" id="SSF52266">
    <property type="entry name" value="SGNH hydrolase"/>
    <property type="match status" value="1"/>
</dbReference>
<gene>
    <name evidence="2" type="ORF">OMP40_29825</name>
</gene>
<evidence type="ECO:0000313" key="3">
    <source>
        <dbReference type="Proteomes" id="UP001153404"/>
    </source>
</evidence>
<feature type="domain" description="SGNH hydrolase-type esterase" evidence="1">
    <location>
        <begin position="56"/>
        <end position="194"/>
    </location>
</feature>
<accession>A0A9X4KXM4</accession>
<dbReference type="InterPro" id="IPR013830">
    <property type="entry name" value="SGNH_hydro"/>
</dbReference>
<reference evidence="2" key="1">
    <citation type="submission" date="2022-10" db="EMBL/GenBank/DDBJ databases">
        <title>Comparative genomic analysis of Cohnella hashimotonis sp. nov., isolated from the International Space Station.</title>
        <authorList>
            <person name="Simpson A."/>
            <person name="Venkateswaran K."/>
        </authorList>
    </citation>
    <scope>NUCLEOTIDE SEQUENCE</scope>
    <source>
        <strain evidence="2">DSM 28161</strain>
    </source>
</reference>
<protein>
    <submittedName>
        <fullName evidence="2">GDSL-type esterase/lipase family protein</fullName>
    </submittedName>
</protein>
<comment type="caution">
    <text evidence="2">The sequence shown here is derived from an EMBL/GenBank/DDBJ whole genome shotgun (WGS) entry which is preliminary data.</text>
</comment>
<dbReference type="EMBL" id="JAPDIA010000008">
    <property type="protein sequence ID" value="MDG0813045.1"/>
    <property type="molecule type" value="Genomic_DNA"/>
</dbReference>